<evidence type="ECO:0000313" key="2">
    <source>
        <dbReference type="EMBL" id="OTG33678.1"/>
    </source>
</evidence>
<reference evidence="1" key="3">
    <citation type="submission" date="2020-06" db="EMBL/GenBank/DDBJ databases">
        <title>Helianthus annuus Genome sequencing and assembly Release 2.</title>
        <authorList>
            <person name="Gouzy J."/>
            <person name="Langlade N."/>
            <person name="Munos S."/>
        </authorList>
    </citation>
    <scope>NUCLEOTIDE SEQUENCE</scope>
    <source>
        <tissue evidence="1">Leaves</tissue>
    </source>
</reference>
<dbReference type="Gramene" id="mRNA:HanXRQr2_Chr02g0051801">
    <property type="protein sequence ID" value="mRNA:HanXRQr2_Chr02g0051801"/>
    <property type="gene ID" value="HanXRQr2_Chr02g0051801"/>
</dbReference>
<name>A0A251VDI2_HELAN</name>
<evidence type="ECO:0000313" key="3">
    <source>
        <dbReference type="Proteomes" id="UP000215914"/>
    </source>
</evidence>
<sequence length="68" mass="8052">MLLFRGMTFVSYGTYRLKIQYRFLSGFITRYQHERTLHGKIIGDLQHQEFINTILVSDNFCSSQSGTW</sequence>
<dbReference type="EMBL" id="CM007891">
    <property type="protein sequence ID" value="OTG33678.1"/>
    <property type="molecule type" value="Genomic_DNA"/>
</dbReference>
<organism evidence="2 3">
    <name type="scientific">Helianthus annuus</name>
    <name type="common">Common sunflower</name>
    <dbReference type="NCBI Taxonomy" id="4232"/>
    <lineage>
        <taxon>Eukaryota</taxon>
        <taxon>Viridiplantae</taxon>
        <taxon>Streptophyta</taxon>
        <taxon>Embryophyta</taxon>
        <taxon>Tracheophyta</taxon>
        <taxon>Spermatophyta</taxon>
        <taxon>Magnoliopsida</taxon>
        <taxon>eudicotyledons</taxon>
        <taxon>Gunneridae</taxon>
        <taxon>Pentapetalae</taxon>
        <taxon>asterids</taxon>
        <taxon>campanulids</taxon>
        <taxon>Asterales</taxon>
        <taxon>Asteraceae</taxon>
        <taxon>Asteroideae</taxon>
        <taxon>Heliantheae alliance</taxon>
        <taxon>Heliantheae</taxon>
        <taxon>Helianthus</taxon>
    </lineage>
</organism>
<keyword evidence="3" id="KW-1185">Reference proteome</keyword>
<dbReference type="InParanoid" id="A0A251VDI2"/>
<dbReference type="EMBL" id="MNCJ02000317">
    <property type="protein sequence ID" value="KAF5817335.1"/>
    <property type="molecule type" value="Genomic_DNA"/>
</dbReference>
<accession>A0A251VDI2</accession>
<dbReference type="AlphaFoldDB" id="A0A251VDI2"/>
<reference evidence="2" key="2">
    <citation type="submission" date="2017-02" db="EMBL/GenBank/DDBJ databases">
        <title>Sunflower complete genome.</title>
        <authorList>
            <person name="Langlade N."/>
            <person name="Munos S."/>
        </authorList>
    </citation>
    <scope>NUCLEOTIDE SEQUENCE [LARGE SCALE GENOMIC DNA]</scope>
    <source>
        <tissue evidence="2">Leaves</tissue>
    </source>
</reference>
<evidence type="ECO:0000313" key="1">
    <source>
        <dbReference type="EMBL" id="KAF5817335.1"/>
    </source>
</evidence>
<gene>
    <name evidence="2" type="ORF">HannXRQ_Chr02g0037331</name>
    <name evidence="1" type="ORF">HanXRQr2_Chr02g0051801</name>
</gene>
<reference evidence="1 3" key="1">
    <citation type="journal article" date="2017" name="Nature">
        <title>The sunflower genome provides insights into oil metabolism, flowering and Asterid evolution.</title>
        <authorList>
            <person name="Badouin H."/>
            <person name="Gouzy J."/>
            <person name="Grassa C.J."/>
            <person name="Murat F."/>
            <person name="Staton S.E."/>
            <person name="Cottret L."/>
            <person name="Lelandais-Briere C."/>
            <person name="Owens G.L."/>
            <person name="Carrere S."/>
            <person name="Mayjonade B."/>
            <person name="Legrand L."/>
            <person name="Gill N."/>
            <person name="Kane N.C."/>
            <person name="Bowers J.E."/>
            <person name="Hubner S."/>
            <person name="Bellec A."/>
            <person name="Berard A."/>
            <person name="Berges H."/>
            <person name="Blanchet N."/>
            <person name="Boniface M.C."/>
            <person name="Brunel D."/>
            <person name="Catrice O."/>
            <person name="Chaidir N."/>
            <person name="Claudel C."/>
            <person name="Donnadieu C."/>
            <person name="Faraut T."/>
            <person name="Fievet G."/>
            <person name="Helmstetter N."/>
            <person name="King M."/>
            <person name="Knapp S.J."/>
            <person name="Lai Z."/>
            <person name="Le Paslier M.C."/>
            <person name="Lippi Y."/>
            <person name="Lorenzon L."/>
            <person name="Mandel J.R."/>
            <person name="Marage G."/>
            <person name="Marchand G."/>
            <person name="Marquand E."/>
            <person name="Bret-Mestries E."/>
            <person name="Morien E."/>
            <person name="Nambeesan S."/>
            <person name="Nguyen T."/>
            <person name="Pegot-Espagnet P."/>
            <person name="Pouilly N."/>
            <person name="Raftis F."/>
            <person name="Sallet E."/>
            <person name="Schiex T."/>
            <person name="Thomas J."/>
            <person name="Vandecasteele C."/>
            <person name="Vares D."/>
            <person name="Vear F."/>
            <person name="Vautrin S."/>
            <person name="Crespi M."/>
            <person name="Mangin B."/>
            <person name="Burke J.M."/>
            <person name="Salse J."/>
            <person name="Munos S."/>
            <person name="Vincourt P."/>
            <person name="Rieseberg L.H."/>
            <person name="Langlade N.B."/>
        </authorList>
    </citation>
    <scope>NUCLEOTIDE SEQUENCE [LARGE SCALE GENOMIC DNA]</scope>
    <source>
        <strain evidence="3">cv. SF193</strain>
        <tissue evidence="1">Leaves</tissue>
    </source>
</reference>
<dbReference type="Proteomes" id="UP000215914">
    <property type="component" value="Chromosome 2"/>
</dbReference>
<proteinExistence type="predicted"/>
<protein>
    <submittedName>
        <fullName evidence="2">Uncharacterized protein</fullName>
    </submittedName>
</protein>